<dbReference type="Proteomes" id="UP000185494">
    <property type="component" value="Chromosome 1"/>
</dbReference>
<organism evidence="2 3">
    <name type="scientific">Roseomonas gilardii</name>
    <dbReference type="NCBI Taxonomy" id="257708"/>
    <lineage>
        <taxon>Bacteria</taxon>
        <taxon>Pseudomonadati</taxon>
        <taxon>Pseudomonadota</taxon>
        <taxon>Alphaproteobacteria</taxon>
        <taxon>Acetobacterales</taxon>
        <taxon>Roseomonadaceae</taxon>
        <taxon>Roseomonas</taxon>
    </lineage>
</organism>
<dbReference type="RefSeq" id="WP_075799466.1">
    <property type="nucleotide sequence ID" value="NZ_CP015583.1"/>
</dbReference>
<accession>A0A1L7AIY1</accession>
<evidence type="ECO:0000313" key="3">
    <source>
        <dbReference type="Proteomes" id="UP000185494"/>
    </source>
</evidence>
<proteinExistence type="predicted"/>
<feature type="compositionally biased region" description="Basic and acidic residues" evidence="1">
    <location>
        <begin position="105"/>
        <end position="114"/>
    </location>
</feature>
<feature type="region of interest" description="Disordered" evidence="1">
    <location>
        <begin position="25"/>
        <end position="148"/>
    </location>
</feature>
<dbReference type="EMBL" id="CP015583">
    <property type="protein sequence ID" value="APT58712.1"/>
    <property type="molecule type" value="Genomic_DNA"/>
</dbReference>
<dbReference type="KEGG" id="rgi:RGI145_17990"/>
<sequence>MMRDATRGILPLLLLILPVLALPVPGRTQAPEGGAAPPAASGAAPERPSATQPPAAPRRKPPPRRAPRRQATPPAQQEAPPPPPAPPPAASRPYDIAPMPNRNMEAPRPRDQGADNRPSFGPDLFEPQRVPGSNPSIDEDDLSRRRDQFRDIVPGARLRVPFSY</sequence>
<dbReference type="AlphaFoldDB" id="A0A1L7AIY1"/>
<name>A0A1L7AIY1_9PROT</name>
<gene>
    <name evidence="2" type="ORF">RGI145_17990</name>
</gene>
<feature type="compositionally biased region" description="Pro residues" evidence="1">
    <location>
        <begin position="79"/>
        <end position="90"/>
    </location>
</feature>
<feature type="compositionally biased region" description="Low complexity" evidence="1">
    <location>
        <begin position="25"/>
        <end position="53"/>
    </location>
</feature>
<feature type="compositionally biased region" description="Low complexity" evidence="1">
    <location>
        <begin position="69"/>
        <end position="78"/>
    </location>
</feature>
<evidence type="ECO:0000256" key="1">
    <source>
        <dbReference type="SAM" id="MobiDB-lite"/>
    </source>
</evidence>
<protein>
    <submittedName>
        <fullName evidence="2">Uncharacterized protein</fullName>
    </submittedName>
</protein>
<evidence type="ECO:0000313" key="2">
    <source>
        <dbReference type="EMBL" id="APT58712.1"/>
    </source>
</evidence>
<reference evidence="2 3" key="1">
    <citation type="submission" date="2016-05" db="EMBL/GenBank/DDBJ databases">
        <title>Complete Genome and Methylome Analysis of Psychrotrophic Bacterial Isolates from Antarctic Lake Untersee.</title>
        <authorList>
            <person name="Fomenkov A."/>
            <person name="Akimov V.N."/>
            <person name="Vasilyeva L.V."/>
            <person name="Andersen D."/>
            <person name="Vincze T."/>
            <person name="Roberts R.J."/>
        </authorList>
    </citation>
    <scope>NUCLEOTIDE SEQUENCE [LARGE SCALE GENOMIC DNA]</scope>
    <source>
        <strain evidence="2 3">U14-5</strain>
    </source>
</reference>
<feature type="compositionally biased region" description="Basic residues" evidence="1">
    <location>
        <begin position="57"/>
        <end position="68"/>
    </location>
</feature>
<dbReference type="STRING" id="257708.RGI145_17990"/>